<keyword evidence="2" id="KW-0547">Nucleotide-binding</keyword>
<evidence type="ECO:0000256" key="1">
    <source>
        <dbReference type="ARBA" id="ARBA00022636"/>
    </source>
</evidence>
<dbReference type="STRING" id="1817883.A3G31_01070"/>
<sequence>MTILINFHLFIINMIDTSNGKRIDIAWQVGLQVSLLKQIEGKEVKFQTQIVGWSIPNFIIVHTPYLNGFPPETDKGSECFIRLLSEGETIGFENRVIRVQLNPIPLIFLSYPSILDNVSARKEKRFKTLLPAVIQTKDKDGNIATSNGLILNLSSTGCLISTQNNYHRGSRIFISFSLATNDEINDLSCYVNNVRESKEMKLLGIEFDEDSKEKNKSRLDKFINPIETLSLPE</sequence>
<dbReference type="InterPro" id="IPR009926">
    <property type="entry name" value="T3SS_YcgR_PilZN"/>
</dbReference>
<evidence type="ECO:0008006" key="8">
    <source>
        <dbReference type="Google" id="ProtNLM"/>
    </source>
</evidence>
<dbReference type="InterPro" id="IPR012349">
    <property type="entry name" value="Split_barrel_FMN-bd"/>
</dbReference>
<evidence type="ECO:0000313" key="6">
    <source>
        <dbReference type="EMBL" id="OGL55387.1"/>
    </source>
</evidence>
<evidence type="ECO:0000256" key="2">
    <source>
        <dbReference type="ARBA" id="ARBA00022741"/>
    </source>
</evidence>
<evidence type="ECO:0000259" key="5">
    <source>
        <dbReference type="Pfam" id="PF12945"/>
    </source>
</evidence>
<dbReference type="SUPFAM" id="SSF141371">
    <property type="entry name" value="PilZ domain-like"/>
    <property type="match status" value="2"/>
</dbReference>
<accession>A0A1F7SQB8</accession>
<dbReference type="EMBL" id="MGDI01000001">
    <property type="protein sequence ID" value="OGL55387.1"/>
    <property type="molecule type" value="Genomic_DNA"/>
</dbReference>
<protein>
    <recommendedName>
        <fullName evidence="8">PilZ domain-containing protein</fullName>
    </recommendedName>
</protein>
<feature type="domain" description="PilZ" evidence="4">
    <location>
        <begin position="121"/>
        <end position="223"/>
    </location>
</feature>
<reference evidence="6 7" key="1">
    <citation type="journal article" date="2016" name="Nat. Commun.">
        <title>Thousands of microbial genomes shed light on interconnected biogeochemical processes in an aquifer system.</title>
        <authorList>
            <person name="Anantharaman K."/>
            <person name="Brown C.T."/>
            <person name="Hug L.A."/>
            <person name="Sharon I."/>
            <person name="Castelle C.J."/>
            <person name="Probst A.J."/>
            <person name="Thomas B.C."/>
            <person name="Singh A."/>
            <person name="Wilkins M.J."/>
            <person name="Karaoz U."/>
            <person name="Brodie E.L."/>
            <person name="Williams K.H."/>
            <person name="Hubbard S.S."/>
            <person name="Banfield J.F."/>
        </authorList>
    </citation>
    <scope>NUCLEOTIDE SEQUENCE [LARGE SCALE GENOMIC DNA]</scope>
</reference>
<organism evidence="6 7">
    <name type="scientific">Candidatus Schekmanbacteria bacterium RIFCSPLOWO2_12_FULL_38_15</name>
    <dbReference type="NCBI Taxonomy" id="1817883"/>
    <lineage>
        <taxon>Bacteria</taxon>
        <taxon>Candidatus Schekmaniibacteriota</taxon>
    </lineage>
</organism>
<dbReference type="Pfam" id="PF12945">
    <property type="entry name" value="PilZNR"/>
    <property type="match status" value="1"/>
</dbReference>
<keyword evidence="3" id="KW-0975">Bacterial flagellum</keyword>
<dbReference type="AlphaFoldDB" id="A0A1F7SQB8"/>
<dbReference type="Pfam" id="PF07238">
    <property type="entry name" value="PilZ"/>
    <property type="match status" value="1"/>
</dbReference>
<name>A0A1F7SQB8_9BACT</name>
<dbReference type="Proteomes" id="UP000178082">
    <property type="component" value="Unassembled WGS sequence"/>
</dbReference>
<gene>
    <name evidence="6" type="ORF">A3G31_01070</name>
</gene>
<proteinExistence type="predicted"/>
<dbReference type="InterPro" id="IPR009875">
    <property type="entry name" value="PilZ_domain"/>
</dbReference>
<evidence type="ECO:0000313" key="7">
    <source>
        <dbReference type="Proteomes" id="UP000178082"/>
    </source>
</evidence>
<feature type="domain" description="Type III secretion system flagellar brake protein YcgR PilZN" evidence="5">
    <location>
        <begin position="30"/>
        <end position="112"/>
    </location>
</feature>
<dbReference type="Gene3D" id="2.30.110.10">
    <property type="entry name" value="Electron Transport, Fmn-binding Protein, Chain A"/>
    <property type="match status" value="1"/>
</dbReference>
<keyword evidence="1" id="KW-0973">c-di-GMP</keyword>
<dbReference type="GO" id="GO:0035438">
    <property type="term" value="F:cyclic-di-GMP binding"/>
    <property type="evidence" value="ECO:0007669"/>
    <property type="project" value="InterPro"/>
</dbReference>
<evidence type="ECO:0000256" key="3">
    <source>
        <dbReference type="ARBA" id="ARBA00023143"/>
    </source>
</evidence>
<comment type="caution">
    <text evidence="6">The sequence shown here is derived from an EMBL/GenBank/DDBJ whole genome shotgun (WGS) entry which is preliminary data.</text>
</comment>
<dbReference type="Gene3D" id="2.40.10.220">
    <property type="entry name" value="predicted glycosyltransferase like domains"/>
    <property type="match status" value="1"/>
</dbReference>
<evidence type="ECO:0000259" key="4">
    <source>
        <dbReference type="Pfam" id="PF07238"/>
    </source>
</evidence>